<dbReference type="EMBL" id="CM042889">
    <property type="protein sequence ID" value="KAI4321593.1"/>
    <property type="molecule type" value="Genomic_DNA"/>
</dbReference>
<evidence type="ECO:0000313" key="2">
    <source>
        <dbReference type="Proteomes" id="UP001057402"/>
    </source>
</evidence>
<evidence type="ECO:0000313" key="1">
    <source>
        <dbReference type="EMBL" id="KAI4321593.1"/>
    </source>
</evidence>
<proteinExistence type="predicted"/>
<keyword evidence="2" id="KW-1185">Reference proteome</keyword>
<sequence length="658" mass="72740">MNYENYDPTFPDQPVVDLYLPIWAKLPAFRFKPAFIWVEDDSATGRRSELTYSDLNRSAEFISQKLVRGGLLKRRETVVVLSPPGLQLVEIIFGCQRAGLVAVPVMPPHPSFGDERSHHHLVRVMSQTKPKAAIASPDYIGKVKQYVSLNENRLSHLMRSLVWVSVEELIARALVDDVDDDGHSRHLTSSDSYGGCKPDEVYLIQYTSGATGIPKPVLVTAGSVAHNARAARKSYDLHPSSMIASWLPQYHDCGLVFLLLTVVSGATCVLASPNSFLRRPRLWLEMITEFRATCTPVPSFTLPLVVKRGDVSNSRSVINLWSMKNLIIINEPIHSEPVEEFVKIFSNFGLDPSSISPSYGLAENCTFVSTAWRANNHRESFPCYNKLLPSAKLGSTTADEENEEETRIIVVDEESGELVKDGIEGEIWVSSPSNALGYLGNPNMTREIFYARPKEGIIGRGFIRTGDRGIILGEERFLFVTGRCADVIRLPGDKAEVHPHYLETAAYEAFPRILRGGCMAAFEDSGKVTLVAEVLQKNKGEKAELGRVCEGIREAIQRRENVNVGKVVLVTSGDVPKTTSGKIMRWAAKDKVIRGGMRIISEMDFGMVGNSTMVNKDESGTSSNSNNRKTSIASEDLTAAYSFSGHGNTSRRTLISLL</sequence>
<comment type="caution">
    <text evidence="1">The sequence shown here is derived from an EMBL/GenBank/DDBJ whole genome shotgun (WGS) entry which is preliminary data.</text>
</comment>
<accession>A0ACB9MC48</accession>
<protein>
    <submittedName>
        <fullName evidence="1">Uncharacterized protein</fullName>
    </submittedName>
</protein>
<name>A0ACB9MC48_9MYRT</name>
<gene>
    <name evidence="1" type="ORF">MLD38_034958</name>
</gene>
<dbReference type="Proteomes" id="UP001057402">
    <property type="component" value="Chromosome 10"/>
</dbReference>
<organism evidence="1 2">
    <name type="scientific">Melastoma candidum</name>
    <dbReference type="NCBI Taxonomy" id="119954"/>
    <lineage>
        <taxon>Eukaryota</taxon>
        <taxon>Viridiplantae</taxon>
        <taxon>Streptophyta</taxon>
        <taxon>Embryophyta</taxon>
        <taxon>Tracheophyta</taxon>
        <taxon>Spermatophyta</taxon>
        <taxon>Magnoliopsida</taxon>
        <taxon>eudicotyledons</taxon>
        <taxon>Gunneridae</taxon>
        <taxon>Pentapetalae</taxon>
        <taxon>rosids</taxon>
        <taxon>malvids</taxon>
        <taxon>Myrtales</taxon>
        <taxon>Melastomataceae</taxon>
        <taxon>Melastomatoideae</taxon>
        <taxon>Melastomateae</taxon>
        <taxon>Melastoma</taxon>
    </lineage>
</organism>
<reference evidence="2" key="1">
    <citation type="journal article" date="2023" name="Front. Plant Sci.">
        <title>Chromosomal-level genome assembly of Melastoma candidum provides insights into trichome evolution.</title>
        <authorList>
            <person name="Zhong Y."/>
            <person name="Wu W."/>
            <person name="Sun C."/>
            <person name="Zou P."/>
            <person name="Liu Y."/>
            <person name="Dai S."/>
            <person name="Zhou R."/>
        </authorList>
    </citation>
    <scope>NUCLEOTIDE SEQUENCE [LARGE SCALE GENOMIC DNA]</scope>
</reference>